<name>A0A8H7CV21_9AGAR</name>
<reference evidence="2" key="1">
    <citation type="submission" date="2020-05" db="EMBL/GenBank/DDBJ databases">
        <title>Mycena genomes resolve the evolution of fungal bioluminescence.</title>
        <authorList>
            <person name="Tsai I.J."/>
        </authorList>
    </citation>
    <scope>NUCLEOTIDE SEQUENCE</scope>
    <source>
        <strain evidence="2">160909Yilan</strain>
    </source>
</reference>
<evidence type="ECO:0000256" key="1">
    <source>
        <dbReference type="SAM" id="MobiDB-lite"/>
    </source>
</evidence>
<proteinExistence type="predicted"/>
<evidence type="ECO:0000313" key="2">
    <source>
        <dbReference type="EMBL" id="KAF7349302.1"/>
    </source>
</evidence>
<dbReference type="EMBL" id="JACAZH010000016">
    <property type="protein sequence ID" value="KAF7349302.1"/>
    <property type="molecule type" value="Genomic_DNA"/>
</dbReference>
<dbReference type="Proteomes" id="UP000623467">
    <property type="component" value="Unassembled WGS sequence"/>
</dbReference>
<feature type="compositionally biased region" description="Polar residues" evidence="1">
    <location>
        <begin position="192"/>
        <end position="222"/>
    </location>
</feature>
<gene>
    <name evidence="2" type="ORF">MSAN_01719700</name>
</gene>
<keyword evidence="3" id="KW-1185">Reference proteome</keyword>
<feature type="region of interest" description="Disordered" evidence="1">
    <location>
        <begin position="192"/>
        <end position="231"/>
    </location>
</feature>
<organism evidence="2 3">
    <name type="scientific">Mycena sanguinolenta</name>
    <dbReference type="NCBI Taxonomy" id="230812"/>
    <lineage>
        <taxon>Eukaryota</taxon>
        <taxon>Fungi</taxon>
        <taxon>Dikarya</taxon>
        <taxon>Basidiomycota</taxon>
        <taxon>Agaricomycotina</taxon>
        <taxon>Agaricomycetes</taxon>
        <taxon>Agaricomycetidae</taxon>
        <taxon>Agaricales</taxon>
        <taxon>Marasmiineae</taxon>
        <taxon>Mycenaceae</taxon>
        <taxon>Mycena</taxon>
    </lineage>
</organism>
<dbReference type="AlphaFoldDB" id="A0A8H7CV21"/>
<evidence type="ECO:0000313" key="3">
    <source>
        <dbReference type="Proteomes" id="UP000623467"/>
    </source>
</evidence>
<protein>
    <submittedName>
        <fullName evidence="2">Uncharacterized protein</fullName>
    </submittedName>
</protein>
<sequence length="361" mass="40311">MAPWSTALANIGQYFQLPYGARGKNSGHKSKLPQTYKPVPLATPFQKYKKQQQISLSSTETASQYFSADSSLSPSDAPPPPLFESAPDAVVPDDVRLPMEFARLRIRGHSRGRRPRAFFTHPAVRRRLEHQRWHDIASVHIPATHVPPSNNAPAAPAPVPIRQSSLIVRQWHGLKQEVEALRADMATYAHIRSNTNPGVDGSTSSAGLRRSPNQRTPPSHSPAQPEPRSWQQYEKRWAAALAEPEDPSDPIPMLRFHDIPWPTTRLPGLPVDESHIRALDVHMFVLGASDLKKLPPDAMARITAEIERWRPQRFVTQVLPRVVPFEQEAVIAAADAVLDILLKARRDIISLPAGRIDHEPL</sequence>
<dbReference type="OrthoDB" id="2923342at2759"/>
<comment type="caution">
    <text evidence="2">The sequence shown here is derived from an EMBL/GenBank/DDBJ whole genome shotgun (WGS) entry which is preliminary data.</text>
</comment>
<accession>A0A8H7CV21</accession>
<feature type="region of interest" description="Disordered" evidence="1">
    <location>
        <begin position="67"/>
        <end position="88"/>
    </location>
</feature>